<dbReference type="CDD" id="cd00586">
    <property type="entry name" value="4HBT"/>
    <property type="match status" value="1"/>
</dbReference>
<comment type="caution">
    <text evidence="1">The sequence shown here is derived from an EMBL/GenBank/DDBJ whole genome shotgun (WGS) entry which is preliminary data.</text>
</comment>
<sequence>MNLYWRLLLLRLRLLTARRVGPWDTVRTPFRVVPTDLDLLLHMNNGKYLTLMDLGRMDLMLRSGMWAKVTERGWYPVVAGQTITYRRSLNPFQRFDLLTRVLGVDDRWIYLDQTFVVGETVHAHAVVRARFLKKGGGSVEHAELEELIGAFPGHDLPDWLAGWTESTKIGSPTLDVSRAV</sequence>
<name>A0A4Q9KD14_9ACTN</name>
<keyword evidence="2" id="KW-1185">Reference proteome</keyword>
<dbReference type="SUPFAM" id="SSF54637">
    <property type="entry name" value="Thioesterase/thiol ester dehydrase-isomerase"/>
    <property type="match status" value="1"/>
</dbReference>
<protein>
    <submittedName>
        <fullName evidence="1">Thioesterase</fullName>
    </submittedName>
</protein>
<organism evidence="1 2">
    <name type="scientific">Propioniciclava sinopodophylli</name>
    <dbReference type="NCBI Taxonomy" id="1837344"/>
    <lineage>
        <taxon>Bacteria</taxon>
        <taxon>Bacillati</taxon>
        <taxon>Actinomycetota</taxon>
        <taxon>Actinomycetes</taxon>
        <taxon>Propionibacteriales</taxon>
        <taxon>Propionibacteriaceae</taxon>
        <taxon>Propioniciclava</taxon>
    </lineage>
</organism>
<dbReference type="Pfam" id="PF13279">
    <property type="entry name" value="4HBT_2"/>
    <property type="match status" value="1"/>
</dbReference>
<reference evidence="1 2" key="1">
    <citation type="submission" date="2019-01" db="EMBL/GenBank/DDBJ databases">
        <title>Lactibacter flavus gen. nov., sp. nov., a novel bacterium of the family Propionibacteriaceae isolated from raw milk and dairy products.</title>
        <authorList>
            <person name="Huptas C."/>
            <person name="Wenning M."/>
            <person name="Breitenwieser F."/>
            <person name="Doll E."/>
            <person name="Von Neubeck M."/>
            <person name="Busse H.-J."/>
            <person name="Scherer S."/>
        </authorList>
    </citation>
    <scope>NUCLEOTIDE SEQUENCE [LARGE SCALE GENOMIC DNA]</scope>
    <source>
        <strain evidence="1 2">KCTC 33808</strain>
    </source>
</reference>
<dbReference type="PANTHER" id="PTHR12475:SF4">
    <property type="entry name" value="PROTEIN THEM6"/>
    <property type="match status" value="1"/>
</dbReference>
<proteinExistence type="predicted"/>
<dbReference type="RefSeq" id="WP_131169662.1">
    <property type="nucleotide sequence ID" value="NZ_SDMQ01000016.1"/>
</dbReference>
<dbReference type="InterPro" id="IPR029069">
    <property type="entry name" value="HotDog_dom_sf"/>
</dbReference>
<evidence type="ECO:0000313" key="2">
    <source>
        <dbReference type="Proteomes" id="UP000292373"/>
    </source>
</evidence>
<gene>
    <name evidence="1" type="ORF">ET989_12930</name>
</gene>
<dbReference type="AlphaFoldDB" id="A0A4Q9KD14"/>
<accession>A0A4Q9KD14</accession>
<dbReference type="InterPro" id="IPR051490">
    <property type="entry name" value="THEM6_lcsJ_thioesterase"/>
</dbReference>
<dbReference type="EMBL" id="SDMQ01000016">
    <property type="protein sequence ID" value="TBT82868.1"/>
    <property type="molecule type" value="Genomic_DNA"/>
</dbReference>
<dbReference type="Proteomes" id="UP000292373">
    <property type="component" value="Unassembled WGS sequence"/>
</dbReference>
<dbReference type="OrthoDB" id="3727779at2"/>
<dbReference type="PANTHER" id="PTHR12475">
    <property type="match status" value="1"/>
</dbReference>
<dbReference type="Gene3D" id="3.10.129.10">
    <property type="entry name" value="Hotdog Thioesterase"/>
    <property type="match status" value="1"/>
</dbReference>
<evidence type="ECO:0000313" key="1">
    <source>
        <dbReference type="EMBL" id="TBT82868.1"/>
    </source>
</evidence>